<gene>
    <name evidence="11" type="ORF">caldi_15730</name>
</gene>
<evidence type="ECO:0000313" key="11">
    <source>
        <dbReference type="EMBL" id="BDG60483.1"/>
    </source>
</evidence>
<evidence type="ECO:0000256" key="3">
    <source>
        <dbReference type="ARBA" id="ARBA00022475"/>
    </source>
</evidence>
<name>A0AA35G8I8_9FIRM</name>
<feature type="transmembrane region" description="Helical" evidence="9">
    <location>
        <begin position="15"/>
        <end position="38"/>
    </location>
</feature>
<keyword evidence="3" id="KW-1003">Cell membrane</keyword>
<evidence type="ECO:0000256" key="4">
    <source>
        <dbReference type="ARBA" id="ARBA00022692"/>
    </source>
</evidence>
<organism evidence="11 12">
    <name type="scientific">Caldinitratiruptor microaerophilus</name>
    <dbReference type="NCBI Taxonomy" id="671077"/>
    <lineage>
        <taxon>Bacteria</taxon>
        <taxon>Bacillati</taxon>
        <taxon>Bacillota</taxon>
        <taxon>Clostridia</taxon>
        <taxon>Eubacteriales</taxon>
        <taxon>Symbiobacteriaceae</taxon>
        <taxon>Caldinitratiruptor</taxon>
    </lineage>
</organism>
<dbReference type="PROSITE" id="PS51123">
    <property type="entry name" value="OMPA_2"/>
    <property type="match status" value="1"/>
</dbReference>
<keyword evidence="5 9" id="KW-1133">Transmembrane helix</keyword>
<comment type="subcellular location">
    <subcellularLocation>
        <location evidence="1">Cell membrane</location>
        <topology evidence="1">Single-pass membrane protein</topology>
    </subcellularLocation>
</comment>
<dbReference type="RefSeq" id="WP_264844504.1">
    <property type="nucleotide sequence ID" value="NZ_AP025628.1"/>
</dbReference>
<evidence type="ECO:0000256" key="2">
    <source>
        <dbReference type="ARBA" id="ARBA00008914"/>
    </source>
</evidence>
<evidence type="ECO:0000256" key="9">
    <source>
        <dbReference type="SAM" id="Phobius"/>
    </source>
</evidence>
<evidence type="ECO:0000256" key="5">
    <source>
        <dbReference type="ARBA" id="ARBA00022989"/>
    </source>
</evidence>
<dbReference type="InterPro" id="IPR050330">
    <property type="entry name" value="Bact_OuterMem_StrucFunc"/>
</dbReference>
<dbReference type="Proteomes" id="UP001163687">
    <property type="component" value="Chromosome"/>
</dbReference>
<dbReference type="Gene3D" id="3.30.1330.60">
    <property type="entry name" value="OmpA-like domain"/>
    <property type="match status" value="1"/>
</dbReference>
<dbReference type="InterPro" id="IPR036737">
    <property type="entry name" value="OmpA-like_sf"/>
</dbReference>
<evidence type="ECO:0000256" key="8">
    <source>
        <dbReference type="SAM" id="MobiDB-lite"/>
    </source>
</evidence>
<sequence>MAGGGHGGGGSMRWLLTYADMITLLMVFFIVLFAMASVDKQKYAALARSLQIAISGGSGILPGTTGQDGSGTGTAELPMPADLPVLPGRPAAPPTAGAAVPPGALPEEDPLVRLGRDLAITLKGEGRFAVYTSERGVVLSLVGTALFGPGEVSIRPEARPLLHAIADRLRGIPNDVSVEGSADDRPINTPMFPSNWELSVRRATEVVRYFTEVEGLDPRRFIAVGYAEFRPAFDNSTPEGRARNRRVDIVILREHYRVGLDTHVTATGQETVPGAIQEPAAPSGVQEPAP</sequence>
<evidence type="ECO:0000256" key="7">
    <source>
        <dbReference type="PROSITE-ProRule" id="PRU00473"/>
    </source>
</evidence>
<dbReference type="GO" id="GO:0005886">
    <property type="term" value="C:plasma membrane"/>
    <property type="evidence" value="ECO:0007669"/>
    <property type="project" value="UniProtKB-SubCell"/>
</dbReference>
<dbReference type="SUPFAM" id="SSF103088">
    <property type="entry name" value="OmpA-like"/>
    <property type="match status" value="1"/>
</dbReference>
<dbReference type="PANTHER" id="PTHR30329">
    <property type="entry name" value="STATOR ELEMENT OF FLAGELLAR MOTOR COMPLEX"/>
    <property type="match status" value="1"/>
</dbReference>
<feature type="region of interest" description="Disordered" evidence="8">
    <location>
        <begin position="269"/>
        <end position="290"/>
    </location>
</feature>
<proteinExistence type="inferred from homology"/>
<evidence type="ECO:0000256" key="6">
    <source>
        <dbReference type="ARBA" id="ARBA00023136"/>
    </source>
</evidence>
<evidence type="ECO:0000259" key="10">
    <source>
        <dbReference type="PROSITE" id="PS51123"/>
    </source>
</evidence>
<protein>
    <submittedName>
        <fullName evidence="11">Chemotaxis protein MotB</fullName>
    </submittedName>
</protein>
<dbReference type="InterPro" id="IPR025713">
    <property type="entry name" value="MotB-like_N_dom"/>
</dbReference>
<evidence type="ECO:0000256" key="1">
    <source>
        <dbReference type="ARBA" id="ARBA00004162"/>
    </source>
</evidence>
<comment type="similarity">
    <text evidence="2">Belongs to the MotB family.</text>
</comment>
<feature type="domain" description="OmpA-like" evidence="10">
    <location>
        <begin position="134"/>
        <end position="255"/>
    </location>
</feature>
<reference evidence="11" key="1">
    <citation type="submission" date="2022-03" db="EMBL/GenBank/DDBJ databases">
        <title>Complete genome sequence of Caldinitratiruptor microaerophilus.</title>
        <authorList>
            <person name="Mukaiyama R."/>
            <person name="Nishiyama T."/>
            <person name="Ueda K."/>
        </authorList>
    </citation>
    <scope>NUCLEOTIDE SEQUENCE</scope>
    <source>
        <strain evidence="11">JCM 16183</strain>
    </source>
</reference>
<keyword evidence="4 9" id="KW-0812">Transmembrane</keyword>
<dbReference type="CDD" id="cd07185">
    <property type="entry name" value="OmpA_C-like"/>
    <property type="match status" value="1"/>
</dbReference>
<dbReference type="Pfam" id="PF00691">
    <property type="entry name" value="OmpA"/>
    <property type="match status" value="1"/>
</dbReference>
<dbReference type="EMBL" id="AP025628">
    <property type="protein sequence ID" value="BDG60483.1"/>
    <property type="molecule type" value="Genomic_DNA"/>
</dbReference>
<evidence type="ECO:0000313" key="12">
    <source>
        <dbReference type="Proteomes" id="UP001163687"/>
    </source>
</evidence>
<dbReference type="AlphaFoldDB" id="A0AA35G8I8"/>
<dbReference type="PANTHER" id="PTHR30329:SF21">
    <property type="entry name" value="LIPOPROTEIN YIAD-RELATED"/>
    <property type="match status" value="1"/>
</dbReference>
<dbReference type="KEGG" id="cmic:caldi_15730"/>
<accession>A0AA35G8I8</accession>
<dbReference type="Pfam" id="PF13677">
    <property type="entry name" value="MotB_plug"/>
    <property type="match status" value="1"/>
</dbReference>
<keyword evidence="6 7" id="KW-0472">Membrane</keyword>
<dbReference type="InterPro" id="IPR006665">
    <property type="entry name" value="OmpA-like"/>
</dbReference>
<keyword evidence="12" id="KW-1185">Reference proteome</keyword>